<comment type="caution">
    <text evidence="2">The sequence shown here is derived from an EMBL/GenBank/DDBJ whole genome shotgun (WGS) entry which is preliminary data.</text>
</comment>
<gene>
    <name evidence="2" type="ORF">KXQ929_LOCUS51976</name>
</gene>
<feature type="non-terminal residue" evidence="2">
    <location>
        <position position="1"/>
    </location>
</feature>
<feature type="region of interest" description="Disordered" evidence="1">
    <location>
        <begin position="100"/>
        <end position="119"/>
    </location>
</feature>
<evidence type="ECO:0000313" key="2">
    <source>
        <dbReference type="EMBL" id="CAF4417441.1"/>
    </source>
</evidence>
<name>A0A820QCL2_9BILA</name>
<feature type="compositionally biased region" description="Polar residues" evidence="1">
    <location>
        <begin position="72"/>
        <end position="86"/>
    </location>
</feature>
<organism evidence="2 3">
    <name type="scientific">Adineta steineri</name>
    <dbReference type="NCBI Taxonomy" id="433720"/>
    <lineage>
        <taxon>Eukaryota</taxon>
        <taxon>Metazoa</taxon>
        <taxon>Spiralia</taxon>
        <taxon>Gnathifera</taxon>
        <taxon>Rotifera</taxon>
        <taxon>Eurotatoria</taxon>
        <taxon>Bdelloidea</taxon>
        <taxon>Adinetida</taxon>
        <taxon>Adinetidae</taxon>
        <taxon>Adineta</taxon>
    </lineage>
</organism>
<protein>
    <submittedName>
        <fullName evidence="2">Uncharacterized protein</fullName>
    </submittedName>
</protein>
<sequence>MYSIAIGRGHNGLALYKHSPEPSSSRGIPLSLSNHHHLLPALDKRNTLTPRSLPPDKPSLFEIWRSKSIDLSSQPKSTMTSRSLHVNSDEADRSALTSHFTNGYTKAHKKEHLLSSSSS</sequence>
<reference evidence="2" key="1">
    <citation type="submission" date="2021-02" db="EMBL/GenBank/DDBJ databases">
        <authorList>
            <person name="Nowell W R."/>
        </authorList>
    </citation>
    <scope>NUCLEOTIDE SEQUENCE</scope>
</reference>
<proteinExistence type="predicted"/>
<dbReference type="EMBL" id="CAJOBB010026643">
    <property type="protein sequence ID" value="CAF4417441.1"/>
    <property type="molecule type" value="Genomic_DNA"/>
</dbReference>
<dbReference type="AlphaFoldDB" id="A0A820QCL2"/>
<evidence type="ECO:0000313" key="3">
    <source>
        <dbReference type="Proteomes" id="UP000663868"/>
    </source>
</evidence>
<feature type="region of interest" description="Disordered" evidence="1">
    <location>
        <begin position="72"/>
        <end position="92"/>
    </location>
</feature>
<dbReference type="Proteomes" id="UP000663868">
    <property type="component" value="Unassembled WGS sequence"/>
</dbReference>
<accession>A0A820QCL2</accession>
<evidence type="ECO:0000256" key="1">
    <source>
        <dbReference type="SAM" id="MobiDB-lite"/>
    </source>
</evidence>